<name>J8ZQ12_EDHAE</name>
<dbReference type="VEuPathDB" id="MicrosporidiaDB:EDEG_00374"/>
<gene>
    <name evidence="1" type="ORF">EDEG_00374</name>
</gene>
<evidence type="ECO:0000313" key="1">
    <source>
        <dbReference type="EMBL" id="EJW01783.1"/>
    </source>
</evidence>
<accession>J8ZQ12</accession>
<comment type="caution">
    <text evidence="1">The sequence shown here is derived from an EMBL/GenBank/DDBJ whole genome shotgun (WGS) entry which is preliminary data.</text>
</comment>
<proteinExistence type="predicted"/>
<reference evidence="2" key="2">
    <citation type="submission" date="2015-07" db="EMBL/GenBank/DDBJ databases">
        <title>Contrasting host-pathogen interactions and genome evolution in two generalist and specialist microsporidian pathogens of mosquitoes.</title>
        <authorList>
            <consortium name="The Broad Institute Genomics Platform"/>
            <consortium name="The Broad Institute Genome Sequencing Center for Infectious Disease"/>
            <person name="Cuomo C.A."/>
            <person name="Sanscrainte N.D."/>
            <person name="Goldberg J.M."/>
            <person name="Heiman D."/>
            <person name="Young S."/>
            <person name="Zeng Q."/>
            <person name="Becnel J.J."/>
            <person name="Birren B.W."/>
        </authorList>
    </citation>
    <scope>NUCLEOTIDE SEQUENCE [LARGE SCALE GENOMIC DNA]</scope>
    <source>
        <strain evidence="2">USNM 41457</strain>
    </source>
</reference>
<organism evidence="1 2">
    <name type="scientific">Edhazardia aedis (strain USNM 41457)</name>
    <name type="common">Microsporidian parasite</name>
    <dbReference type="NCBI Taxonomy" id="1003232"/>
    <lineage>
        <taxon>Eukaryota</taxon>
        <taxon>Fungi</taxon>
        <taxon>Fungi incertae sedis</taxon>
        <taxon>Microsporidia</taxon>
        <taxon>Edhazardia</taxon>
    </lineage>
</organism>
<keyword evidence="2" id="KW-1185">Reference proteome</keyword>
<dbReference type="OMA" id="IPKIIVM"/>
<dbReference type="InParanoid" id="J8ZQ12"/>
<dbReference type="EMBL" id="AFBI03000004">
    <property type="protein sequence ID" value="EJW01783.1"/>
    <property type="molecule type" value="Genomic_DNA"/>
</dbReference>
<evidence type="ECO:0000313" key="2">
    <source>
        <dbReference type="Proteomes" id="UP000003163"/>
    </source>
</evidence>
<protein>
    <submittedName>
        <fullName evidence="1">Uncharacterized protein</fullName>
    </submittedName>
</protein>
<reference evidence="1 2" key="1">
    <citation type="submission" date="2011-08" db="EMBL/GenBank/DDBJ databases">
        <authorList>
            <person name="Liu Z.J."/>
            <person name="Shi F.L."/>
            <person name="Lu J.Q."/>
            <person name="Li M."/>
            <person name="Wang Z.L."/>
        </authorList>
    </citation>
    <scope>NUCLEOTIDE SEQUENCE [LARGE SCALE GENOMIC DNA]</scope>
    <source>
        <strain evidence="1 2">USNM 41457</strain>
    </source>
</reference>
<sequence>MNNKNFDQAINKIMSEAKCSKELAKKSYEKSGGNVLEAIKIAKDLQKNEFYVGGGSSGICVESAKKKMIKFKNGVLIESEFFDFTKNKNNDLKEMLERNEFDANILGGNPGDKMEVIVIDRTNEMYKIEDNKDIQPKPLIPGRKLGTLSLAQIELPKKLIIDEEGDILFKMLGGNNKTSVKIKSDRTIGDFIRLLKNNGVKTPVFLSSNNKRLDDNMCVSKIANSLVVLNVEVESI</sequence>
<dbReference type="Proteomes" id="UP000003163">
    <property type="component" value="Unassembled WGS sequence"/>
</dbReference>
<dbReference type="OrthoDB" id="2190150at2759"/>
<dbReference type="HOGENOM" id="CLU_1210154_0_0_1"/>
<dbReference type="AlphaFoldDB" id="J8ZQ12"/>